<sequence length="373" mass="41153">MPQNNQCAIDAAGNLKDAEDILFYDSESDQVPLSCPSKNPQLGRGQRTKNNDRMLESIALDQQTGRLGNIVEKWQPRSSHSQTTTKPAVKRVKTNKHIALPQVSGEPDTDVDDGDFMLLDTAPSDLTSSESSDNDILPVSSNLLNAEIADILPAKTFPRGSKRKRSALTKHASGTCKKAATVEEIEDEDSPRKQSERSTHATCHIIEDRFELVQPRGKKPLKRNPIYHFYEEVARDAAGKLRESGDKHYKCYHGGRKVLTITSAMKSSLNGLIGNLKTCSPTMYRFYLVLKNRSPAEPTTEEEVQIASGKKVLEPGAASKFVQGLESKAENIRVAFNKQAEREAVGVDSSHCVITIDGDVTRVSGTRRSLKSY</sequence>
<dbReference type="AlphaFoldDB" id="A0A9P5XR11"/>
<feature type="compositionally biased region" description="Basic and acidic residues" evidence="1">
    <location>
        <begin position="190"/>
        <end position="199"/>
    </location>
</feature>
<keyword evidence="3" id="KW-1185">Reference proteome</keyword>
<gene>
    <name evidence="2" type="ORF">BDZ94DRAFT_814316</name>
</gene>
<reference evidence="2" key="1">
    <citation type="submission" date="2020-11" db="EMBL/GenBank/DDBJ databases">
        <authorList>
            <consortium name="DOE Joint Genome Institute"/>
            <person name="Ahrendt S."/>
            <person name="Riley R."/>
            <person name="Andreopoulos W."/>
            <person name="Labutti K."/>
            <person name="Pangilinan J."/>
            <person name="Ruiz-Duenas F.J."/>
            <person name="Barrasa J.M."/>
            <person name="Sanchez-Garcia M."/>
            <person name="Camarero S."/>
            <person name="Miyauchi S."/>
            <person name="Serrano A."/>
            <person name="Linde D."/>
            <person name="Babiker R."/>
            <person name="Drula E."/>
            <person name="Ayuso-Fernandez I."/>
            <person name="Pacheco R."/>
            <person name="Padilla G."/>
            <person name="Ferreira P."/>
            <person name="Barriuso J."/>
            <person name="Kellner H."/>
            <person name="Castanera R."/>
            <person name="Alfaro M."/>
            <person name="Ramirez L."/>
            <person name="Pisabarro A.G."/>
            <person name="Kuo A."/>
            <person name="Tritt A."/>
            <person name="Lipzen A."/>
            <person name="He G."/>
            <person name="Yan M."/>
            <person name="Ng V."/>
            <person name="Cullen D."/>
            <person name="Martin F."/>
            <person name="Rosso M.-N."/>
            <person name="Henrissat B."/>
            <person name="Hibbett D."/>
            <person name="Martinez A.T."/>
            <person name="Grigoriev I.V."/>
        </authorList>
    </citation>
    <scope>NUCLEOTIDE SEQUENCE</scope>
    <source>
        <strain evidence="2">CBS 247.69</strain>
    </source>
</reference>
<accession>A0A9P5XR11</accession>
<dbReference type="EMBL" id="MU150789">
    <property type="protein sequence ID" value="KAF9455310.1"/>
    <property type="molecule type" value="Genomic_DNA"/>
</dbReference>
<evidence type="ECO:0000313" key="3">
    <source>
        <dbReference type="Proteomes" id="UP000807353"/>
    </source>
</evidence>
<evidence type="ECO:0000313" key="2">
    <source>
        <dbReference type="EMBL" id="KAF9455310.1"/>
    </source>
</evidence>
<dbReference type="OrthoDB" id="2637823at2759"/>
<comment type="caution">
    <text evidence="2">The sequence shown here is derived from an EMBL/GenBank/DDBJ whole genome shotgun (WGS) entry which is preliminary data.</text>
</comment>
<feature type="region of interest" description="Disordered" evidence="1">
    <location>
        <begin position="29"/>
        <end position="49"/>
    </location>
</feature>
<organism evidence="2 3">
    <name type="scientific">Collybia nuda</name>
    <dbReference type="NCBI Taxonomy" id="64659"/>
    <lineage>
        <taxon>Eukaryota</taxon>
        <taxon>Fungi</taxon>
        <taxon>Dikarya</taxon>
        <taxon>Basidiomycota</taxon>
        <taxon>Agaricomycotina</taxon>
        <taxon>Agaricomycetes</taxon>
        <taxon>Agaricomycetidae</taxon>
        <taxon>Agaricales</taxon>
        <taxon>Tricholomatineae</taxon>
        <taxon>Clitocybaceae</taxon>
        <taxon>Collybia</taxon>
    </lineage>
</organism>
<name>A0A9P5XR11_9AGAR</name>
<protein>
    <submittedName>
        <fullName evidence="2">Uncharacterized protein</fullName>
    </submittedName>
</protein>
<evidence type="ECO:0000256" key="1">
    <source>
        <dbReference type="SAM" id="MobiDB-lite"/>
    </source>
</evidence>
<dbReference type="Proteomes" id="UP000807353">
    <property type="component" value="Unassembled WGS sequence"/>
</dbReference>
<feature type="region of interest" description="Disordered" evidence="1">
    <location>
        <begin position="162"/>
        <end position="199"/>
    </location>
</feature>
<proteinExistence type="predicted"/>